<gene>
    <name evidence="2" type="ORF">C0Q70_20130</name>
</gene>
<sequence length="266" mass="29945">MMTVAPLAFVLRHKSWRVLQLAFAVAPLVVIPQIITSKMADCCWQDQRVLEGYGKGRQVEPQEFPEVLDVFRDLQLEISASHKEAGNRRGTQTRVPWMQRPTKEQTLAPQLPWSEPFLQTRPNNRLQSGSSSLDLYVSLSEHGVACWKPVYQLLPQYLHRGNFVCADVLFAREKLCSGIVHGRIDVRWDACSVHNFLGRAEVGVWLPCAIYGTCCILAVLMLRLLPETKGRELAQTVADIEAWCVAKSPSVQKCKSSEADQEMVAV</sequence>
<keyword evidence="1" id="KW-0472">Membrane</keyword>
<dbReference type="OrthoDB" id="6154409at2759"/>
<organism evidence="2 3">
    <name type="scientific">Pomacea canaliculata</name>
    <name type="common">Golden apple snail</name>
    <dbReference type="NCBI Taxonomy" id="400727"/>
    <lineage>
        <taxon>Eukaryota</taxon>
        <taxon>Metazoa</taxon>
        <taxon>Spiralia</taxon>
        <taxon>Lophotrochozoa</taxon>
        <taxon>Mollusca</taxon>
        <taxon>Gastropoda</taxon>
        <taxon>Caenogastropoda</taxon>
        <taxon>Architaenioglossa</taxon>
        <taxon>Ampullarioidea</taxon>
        <taxon>Ampullariidae</taxon>
        <taxon>Pomacea</taxon>
    </lineage>
</organism>
<keyword evidence="3" id="KW-1185">Reference proteome</keyword>
<keyword evidence="1" id="KW-0812">Transmembrane</keyword>
<name>A0A2T7NEP9_POMCA</name>
<evidence type="ECO:0000256" key="1">
    <source>
        <dbReference type="SAM" id="Phobius"/>
    </source>
</evidence>
<dbReference type="EMBL" id="PZQS01000013">
    <property type="protein sequence ID" value="PVD19640.1"/>
    <property type="molecule type" value="Genomic_DNA"/>
</dbReference>
<comment type="caution">
    <text evidence="2">The sequence shown here is derived from an EMBL/GenBank/DDBJ whole genome shotgun (WGS) entry which is preliminary data.</text>
</comment>
<evidence type="ECO:0000313" key="2">
    <source>
        <dbReference type="EMBL" id="PVD19640.1"/>
    </source>
</evidence>
<dbReference type="AlphaFoldDB" id="A0A2T7NEP9"/>
<keyword evidence="1" id="KW-1133">Transmembrane helix</keyword>
<feature type="transmembrane region" description="Helical" evidence="1">
    <location>
        <begin position="204"/>
        <end position="225"/>
    </location>
</feature>
<evidence type="ECO:0000313" key="3">
    <source>
        <dbReference type="Proteomes" id="UP000245119"/>
    </source>
</evidence>
<protein>
    <submittedName>
        <fullName evidence="2">Uncharacterized protein</fullName>
    </submittedName>
</protein>
<accession>A0A2T7NEP9</accession>
<reference evidence="2 3" key="1">
    <citation type="submission" date="2018-04" db="EMBL/GenBank/DDBJ databases">
        <title>The genome of golden apple snail Pomacea canaliculata provides insight into stress tolerance and invasive adaptation.</title>
        <authorList>
            <person name="Liu C."/>
            <person name="Liu B."/>
            <person name="Ren Y."/>
            <person name="Zhang Y."/>
            <person name="Wang H."/>
            <person name="Li S."/>
            <person name="Jiang F."/>
            <person name="Yin L."/>
            <person name="Zhang G."/>
            <person name="Qian W."/>
            <person name="Fan W."/>
        </authorList>
    </citation>
    <scope>NUCLEOTIDE SEQUENCE [LARGE SCALE GENOMIC DNA]</scope>
    <source>
        <strain evidence="2">SZHN2017</strain>
        <tissue evidence="2">Muscle</tissue>
    </source>
</reference>
<dbReference type="Proteomes" id="UP000245119">
    <property type="component" value="Linkage Group LG13"/>
</dbReference>
<proteinExistence type="predicted"/>